<evidence type="ECO:0000313" key="4">
    <source>
        <dbReference type="Proteomes" id="UP000018144"/>
    </source>
</evidence>
<dbReference type="GO" id="GO:0031146">
    <property type="term" value="P:SCF-dependent proteasomal ubiquitin-dependent protein catabolic process"/>
    <property type="evidence" value="ECO:0007669"/>
    <property type="project" value="TreeGrafter"/>
</dbReference>
<feature type="domain" description="F-box" evidence="2">
    <location>
        <begin position="177"/>
        <end position="224"/>
    </location>
</feature>
<dbReference type="EMBL" id="HF936260">
    <property type="protein sequence ID" value="CCX33933.1"/>
    <property type="molecule type" value="Genomic_DNA"/>
</dbReference>
<accession>U4LWN6</accession>
<dbReference type="Pfam" id="PF00646">
    <property type="entry name" value="F-box"/>
    <property type="match status" value="1"/>
</dbReference>
<dbReference type="InterPro" id="IPR011990">
    <property type="entry name" value="TPR-like_helical_dom_sf"/>
</dbReference>
<dbReference type="SUPFAM" id="SSF48452">
    <property type="entry name" value="TPR-like"/>
    <property type="match status" value="1"/>
</dbReference>
<dbReference type="Gene3D" id="3.80.10.10">
    <property type="entry name" value="Ribonuclease Inhibitor"/>
    <property type="match status" value="1"/>
</dbReference>
<protein>
    <submittedName>
        <fullName evidence="3">Similar to Protein DIA2 acc. no. Q75A03</fullName>
    </submittedName>
</protein>
<name>U4LWN6_PYROM</name>
<evidence type="ECO:0000313" key="3">
    <source>
        <dbReference type="EMBL" id="CCX33933.1"/>
    </source>
</evidence>
<feature type="region of interest" description="Disordered" evidence="1">
    <location>
        <begin position="122"/>
        <end position="147"/>
    </location>
</feature>
<reference evidence="3 4" key="1">
    <citation type="journal article" date="2013" name="PLoS Genet.">
        <title>The genome and development-dependent transcriptomes of Pyronema confluens: a window into fungal evolution.</title>
        <authorList>
            <person name="Traeger S."/>
            <person name="Altegoer F."/>
            <person name="Freitag M."/>
            <person name="Gabaldon T."/>
            <person name="Kempken F."/>
            <person name="Kumar A."/>
            <person name="Marcet-Houben M."/>
            <person name="Poggeler S."/>
            <person name="Stajich J.E."/>
            <person name="Nowrousian M."/>
        </authorList>
    </citation>
    <scope>NUCLEOTIDE SEQUENCE [LARGE SCALE GENOMIC DNA]</scope>
    <source>
        <strain evidence="4">CBS 100304</strain>
        <tissue evidence="3">Vegetative mycelium</tissue>
    </source>
</reference>
<dbReference type="STRING" id="1076935.U4LWN6"/>
<gene>
    <name evidence="3" type="ORF">PCON_02196</name>
</gene>
<dbReference type="Proteomes" id="UP000018144">
    <property type="component" value="Unassembled WGS sequence"/>
</dbReference>
<dbReference type="Gene3D" id="1.20.1280.50">
    <property type="match status" value="1"/>
</dbReference>
<dbReference type="OMA" id="MRDLWMR"/>
<dbReference type="OrthoDB" id="629492at2759"/>
<evidence type="ECO:0000259" key="2">
    <source>
        <dbReference type="PROSITE" id="PS50181"/>
    </source>
</evidence>
<dbReference type="InterPro" id="IPR032675">
    <property type="entry name" value="LRR_dom_sf"/>
</dbReference>
<dbReference type="AlphaFoldDB" id="U4LWN6"/>
<dbReference type="GO" id="GO:0019005">
    <property type="term" value="C:SCF ubiquitin ligase complex"/>
    <property type="evidence" value="ECO:0007669"/>
    <property type="project" value="TreeGrafter"/>
</dbReference>
<dbReference type="InterPro" id="IPR001810">
    <property type="entry name" value="F-box_dom"/>
</dbReference>
<dbReference type="CDD" id="cd09917">
    <property type="entry name" value="F-box_SF"/>
    <property type="match status" value="1"/>
</dbReference>
<dbReference type="SUPFAM" id="SSF52047">
    <property type="entry name" value="RNI-like"/>
    <property type="match status" value="1"/>
</dbReference>
<dbReference type="eggNOG" id="ENOG502S69X">
    <property type="taxonomic scope" value="Eukaryota"/>
</dbReference>
<dbReference type="SMART" id="SM00256">
    <property type="entry name" value="FBOX"/>
    <property type="match status" value="1"/>
</dbReference>
<dbReference type="InterPro" id="IPR036047">
    <property type="entry name" value="F-box-like_dom_sf"/>
</dbReference>
<dbReference type="Gene3D" id="1.25.40.10">
    <property type="entry name" value="Tetratricopeptide repeat domain"/>
    <property type="match status" value="1"/>
</dbReference>
<proteinExistence type="predicted"/>
<organism evidence="3 4">
    <name type="scientific">Pyronema omphalodes (strain CBS 100304)</name>
    <name type="common">Pyronema confluens</name>
    <dbReference type="NCBI Taxonomy" id="1076935"/>
    <lineage>
        <taxon>Eukaryota</taxon>
        <taxon>Fungi</taxon>
        <taxon>Dikarya</taxon>
        <taxon>Ascomycota</taxon>
        <taxon>Pezizomycotina</taxon>
        <taxon>Pezizomycetes</taxon>
        <taxon>Pezizales</taxon>
        <taxon>Pyronemataceae</taxon>
        <taxon>Pyronema</taxon>
    </lineage>
</organism>
<evidence type="ECO:0000256" key="1">
    <source>
        <dbReference type="SAM" id="MobiDB-lite"/>
    </source>
</evidence>
<dbReference type="PROSITE" id="PS50181">
    <property type="entry name" value="FBOX"/>
    <property type="match status" value="1"/>
</dbReference>
<dbReference type="SUPFAM" id="SSF81383">
    <property type="entry name" value="F-box domain"/>
    <property type="match status" value="1"/>
</dbReference>
<sequence>MPASTTSSNSQALELQQQGQSAYRKGDLKYALHSFSEALRHTTSPELQLSILDHRAAIQERLGPDHYKSALKDARRMMDVATTNHKGYLRAGRILQLMGKADVAVETYRYGLKKVASVVVKGASGPPTPTEKDEEEATRPGQLSRRQSGREMLEGMLRKTMDRIEAAKRKASGGKGHDPLMMLPMELVDMIFQQLPFESLMVLQRVSRGWQNFLTTYDRSYNCLDFTSARKPVSSRTIKTYLSRGGPRIKTAILKHVEKSPLIAISSHCKSLTSLHILSTNGLIDISEPAKLAKNLTSIIIDCQTTASQIIEVIKHAPKLESLTCRHVIPSSMFEWNSTEQRPALKHLSLTWWSQDNFYPPLSTSRFDTMLEFLPNLESLSLQQGQLGLLPTPADFRCLEKLQSLTFRGTDIWTIPLLPPSLRHLDLSENPSLKYRKDRDFIPTLESLSLSQNPNFSNDDIISMLSLTPEFDETAVVKHLDLSLCPKIDCTTLRWLFDSSLSTHLEYLSLAGNASFSDEVTIEIQKMENLKMVDVSATKVTGIGLCNIAKGENMEWVGVNGCENVGRDAVDRVRSWGVRVAARREQEKGRKVRGWE</sequence>
<dbReference type="PANTHER" id="PTHR13318">
    <property type="entry name" value="PARTNER OF PAIRED, ISOFORM B-RELATED"/>
    <property type="match status" value="1"/>
</dbReference>
<keyword evidence="4" id="KW-1185">Reference proteome</keyword>